<dbReference type="PANTHER" id="PTHR38031">
    <property type="entry name" value="SULFUR CARRIER PROTEIN SLR0821-RELATED"/>
    <property type="match status" value="1"/>
</dbReference>
<dbReference type="SUPFAM" id="SSF54285">
    <property type="entry name" value="MoaD/ThiS"/>
    <property type="match status" value="1"/>
</dbReference>
<proteinExistence type="predicted"/>
<comment type="caution">
    <text evidence="1">The sequence shown here is derived from an EMBL/GenBank/DDBJ whole genome shotgun (WGS) entry which is preliminary data.</text>
</comment>
<dbReference type="Gene3D" id="3.10.20.30">
    <property type="match status" value="1"/>
</dbReference>
<dbReference type="PANTHER" id="PTHR38031:SF1">
    <property type="entry name" value="SULFUR CARRIER PROTEIN CYSO"/>
    <property type="match status" value="1"/>
</dbReference>
<dbReference type="AlphaFoldDB" id="A0A7W7MTX1"/>
<organism evidence="1 2">
    <name type="scientific">Actinoplanes digitatis</name>
    <dbReference type="NCBI Taxonomy" id="1868"/>
    <lineage>
        <taxon>Bacteria</taxon>
        <taxon>Bacillati</taxon>
        <taxon>Actinomycetota</taxon>
        <taxon>Actinomycetes</taxon>
        <taxon>Micromonosporales</taxon>
        <taxon>Micromonosporaceae</taxon>
        <taxon>Actinoplanes</taxon>
    </lineage>
</organism>
<reference evidence="1 2" key="1">
    <citation type="submission" date="2020-08" db="EMBL/GenBank/DDBJ databases">
        <title>Sequencing the genomes of 1000 actinobacteria strains.</title>
        <authorList>
            <person name="Klenk H.-P."/>
        </authorList>
    </citation>
    <scope>NUCLEOTIDE SEQUENCE [LARGE SCALE GENOMIC DNA]</scope>
    <source>
        <strain evidence="1 2">DSM 43149</strain>
    </source>
</reference>
<dbReference type="Proteomes" id="UP000578112">
    <property type="component" value="Unassembled WGS sequence"/>
</dbReference>
<dbReference type="InterPro" id="IPR016155">
    <property type="entry name" value="Mopterin_synth/thiamin_S_b"/>
</dbReference>
<sequence length="111" mass="11372">MAIEVRVPTILRSYTGGSKVVEGSGQTLSGLIDDLDAKHSGLKGRLLTPEGGLHRFVNIYVNDEDVRFLGALEAKLADGDAVTILPAVAGGALGFAAAAALLGSPKLTEGQ</sequence>
<gene>
    <name evidence="1" type="ORF">BJ971_006778</name>
</gene>
<dbReference type="EMBL" id="JACHNH010000001">
    <property type="protein sequence ID" value="MBB4766222.1"/>
    <property type="molecule type" value="Genomic_DNA"/>
</dbReference>
<evidence type="ECO:0000313" key="2">
    <source>
        <dbReference type="Proteomes" id="UP000578112"/>
    </source>
</evidence>
<accession>A0A7W7MTX1</accession>
<dbReference type="InterPro" id="IPR003749">
    <property type="entry name" value="ThiS/MoaD-like"/>
</dbReference>
<protein>
    <submittedName>
        <fullName evidence="1">Molybdopterin converting factor small subunit</fullName>
    </submittedName>
</protein>
<evidence type="ECO:0000313" key="1">
    <source>
        <dbReference type="EMBL" id="MBB4766222.1"/>
    </source>
</evidence>
<name>A0A7W7MTX1_9ACTN</name>
<dbReference type="RefSeq" id="WP_184997358.1">
    <property type="nucleotide sequence ID" value="NZ_BOMK01000044.1"/>
</dbReference>
<dbReference type="Pfam" id="PF02597">
    <property type="entry name" value="ThiS"/>
    <property type="match status" value="1"/>
</dbReference>
<keyword evidence="2" id="KW-1185">Reference proteome</keyword>
<dbReference type="InterPro" id="IPR052045">
    <property type="entry name" value="Sulfur_Carrier/Prot_Modifier"/>
</dbReference>
<dbReference type="InterPro" id="IPR012675">
    <property type="entry name" value="Beta-grasp_dom_sf"/>
</dbReference>